<gene>
    <name evidence="1" type="ORF">MPDQ_007858</name>
</gene>
<protein>
    <recommendedName>
        <fullName evidence="3">Glutamine amidotransferase domain-containing protein</fullName>
    </recommendedName>
</protein>
<dbReference type="Proteomes" id="UP000319663">
    <property type="component" value="Unassembled WGS sequence"/>
</dbReference>
<sequence>MAQTIHVAVLDVDAPMPAVYAARGLYSSQFRVLLQAAAARLNKSHAFFTDHPVTVHTSAYDVVGHSLPPLEYMRTSPYSTSENANENASANGPGPIDAILITGSAASAYERGKYPWIPELQSFIVEVFTKYPHVKIFGSCFGHQIIAQALLSTIHPNARPDNDSIRTCVEACPSGYEIGIHPIQLNKDFTTHFAPFFPKLTRKDEFRIQLIHGDRVIPVSSAAAAALLPRPWINLGSTPLCPVQGLYLPRRVLTYQGHFEFDSFVNRETCLEFARRAGWERSFVEDSLVNIERATAGSCSLSDGLAYGEGDRDDSRLAYA</sequence>
<evidence type="ECO:0000313" key="1">
    <source>
        <dbReference type="EMBL" id="TQB76450.1"/>
    </source>
</evidence>
<dbReference type="GO" id="GO:0005829">
    <property type="term" value="C:cytosol"/>
    <property type="evidence" value="ECO:0007669"/>
    <property type="project" value="TreeGrafter"/>
</dbReference>
<name>A0A507R3W4_MONPU</name>
<keyword evidence="2" id="KW-1185">Reference proteome</keyword>
<dbReference type="InterPro" id="IPR029062">
    <property type="entry name" value="Class_I_gatase-like"/>
</dbReference>
<dbReference type="PANTHER" id="PTHR42695:SF6">
    <property type="entry name" value="GLUTAMINE AMIDOTRANSFERASE DOMAIN-CONTAINING PROTEIN"/>
    <property type="match status" value="1"/>
</dbReference>
<dbReference type="SUPFAM" id="SSF52317">
    <property type="entry name" value="Class I glutamine amidotransferase-like"/>
    <property type="match status" value="1"/>
</dbReference>
<reference evidence="1 2" key="1">
    <citation type="submission" date="2019-06" db="EMBL/GenBank/DDBJ databases">
        <title>Wine fermentation using esterase from Monascus purpureus.</title>
        <authorList>
            <person name="Geng C."/>
            <person name="Zhang Y."/>
        </authorList>
    </citation>
    <scope>NUCLEOTIDE SEQUENCE [LARGE SCALE GENOMIC DNA]</scope>
    <source>
        <strain evidence="1">HQ1</strain>
    </source>
</reference>
<proteinExistence type="predicted"/>
<dbReference type="PANTHER" id="PTHR42695">
    <property type="entry name" value="GLUTAMINE AMIDOTRANSFERASE YLR126C-RELATED"/>
    <property type="match status" value="1"/>
</dbReference>
<comment type="caution">
    <text evidence="1">The sequence shown here is derived from an EMBL/GenBank/DDBJ whole genome shotgun (WGS) entry which is preliminary data.</text>
</comment>
<dbReference type="STRING" id="5098.A0A507R3W4"/>
<dbReference type="AlphaFoldDB" id="A0A507R3W4"/>
<accession>A0A507R3W4</accession>
<evidence type="ECO:0008006" key="3">
    <source>
        <dbReference type="Google" id="ProtNLM"/>
    </source>
</evidence>
<dbReference type="EMBL" id="VIFY01000009">
    <property type="protein sequence ID" value="TQB76450.1"/>
    <property type="molecule type" value="Genomic_DNA"/>
</dbReference>
<organism evidence="1 2">
    <name type="scientific">Monascus purpureus</name>
    <name type="common">Red mold</name>
    <name type="synonym">Monascus anka</name>
    <dbReference type="NCBI Taxonomy" id="5098"/>
    <lineage>
        <taxon>Eukaryota</taxon>
        <taxon>Fungi</taxon>
        <taxon>Dikarya</taxon>
        <taxon>Ascomycota</taxon>
        <taxon>Pezizomycotina</taxon>
        <taxon>Eurotiomycetes</taxon>
        <taxon>Eurotiomycetidae</taxon>
        <taxon>Eurotiales</taxon>
        <taxon>Aspergillaceae</taxon>
        <taxon>Monascus</taxon>
    </lineage>
</organism>
<evidence type="ECO:0000313" key="2">
    <source>
        <dbReference type="Proteomes" id="UP000319663"/>
    </source>
</evidence>
<dbReference type="CDD" id="cd01741">
    <property type="entry name" value="GATase1_1"/>
    <property type="match status" value="1"/>
</dbReference>
<dbReference type="InterPro" id="IPR044992">
    <property type="entry name" value="ChyE-like"/>
</dbReference>
<dbReference type="Gene3D" id="3.40.50.880">
    <property type="match status" value="1"/>
</dbReference>
<dbReference type="GO" id="GO:0005634">
    <property type="term" value="C:nucleus"/>
    <property type="evidence" value="ECO:0007669"/>
    <property type="project" value="TreeGrafter"/>
</dbReference>